<evidence type="ECO:0000256" key="1">
    <source>
        <dbReference type="ARBA" id="ARBA00004141"/>
    </source>
</evidence>
<feature type="transmembrane region" description="Helical" evidence="7">
    <location>
        <begin position="276"/>
        <end position="295"/>
    </location>
</feature>
<organism evidence="8 9">
    <name type="scientific">Ancylostoma ceylanicum</name>
    <dbReference type="NCBI Taxonomy" id="53326"/>
    <lineage>
        <taxon>Eukaryota</taxon>
        <taxon>Metazoa</taxon>
        <taxon>Ecdysozoa</taxon>
        <taxon>Nematoda</taxon>
        <taxon>Chromadorea</taxon>
        <taxon>Rhabditida</taxon>
        <taxon>Rhabditina</taxon>
        <taxon>Rhabditomorpha</taxon>
        <taxon>Strongyloidea</taxon>
        <taxon>Ancylostomatidae</taxon>
        <taxon>Ancylostomatinae</taxon>
        <taxon>Ancylostoma</taxon>
    </lineage>
</organism>
<evidence type="ECO:0000313" key="9">
    <source>
        <dbReference type="Proteomes" id="UP000024635"/>
    </source>
</evidence>
<evidence type="ECO:0000256" key="3">
    <source>
        <dbReference type="ARBA" id="ARBA00022692"/>
    </source>
</evidence>
<evidence type="ECO:0000256" key="2">
    <source>
        <dbReference type="ARBA" id="ARBA00009816"/>
    </source>
</evidence>
<reference evidence="9" key="1">
    <citation type="journal article" date="2015" name="Nat. Genet.">
        <title>The genome and transcriptome of the zoonotic hookworm Ancylostoma ceylanicum identify infection-specific gene families.</title>
        <authorList>
            <person name="Schwarz E.M."/>
            <person name="Hu Y."/>
            <person name="Antoshechkin I."/>
            <person name="Miller M.M."/>
            <person name="Sternberg P.W."/>
            <person name="Aroian R.V."/>
        </authorList>
    </citation>
    <scope>NUCLEOTIDE SEQUENCE</scope>
    <source>
        <strain evidence="9">HY135</strain>
    </source>
</reference>
<proteinExistence type="inferred from homology"/>
<dbReference type="Proteomes" id="UP000024635">
    <property type="component" value="Unassembled WGS sequence"/>
</dbReference>
<comment type="subcellular location">
    <subcellularLocation>
        <location evidence="1">Membrane</location>
        <topology evidence="1">Multi-pass membrane protein</topology>
    </subcellularLocation>
</comment>
<sequence length="419" mass="47608">MLGWFTLFREHGAPTFYGENRTPVTIDTHIVGLFSIFVVPAVTFLIILPGVRKHRFTSTFSFLFNMCIGATLLVSLYHPCWHRAETPISTTYKAFSNAKMDAYILVRVGLQYLNISLSRFGQNFFTTTARSRPLNEDQSGTRSDSIAPSRRAFRPPILIQGRHCLTTITDEVLGNRKSSATHGEDNVVIAEGILYNERFSFSEVNKMEKELSNALVKGLPFPILKVIEYLSGDGFSWGRQYRVAGYYTACMLWLSFYTWIISFVCLAFLPHYFARCIFYTGTFMGIGDLIFVLNIPRQMYIRFPTQDGDTLLKFRLSICFHATCIAAVLCIVVGALLWLLESKNIYHFDTMFSARRHAEGSVVDVYRDDESMTTVLSDQSQLSSKRPASFQSCRSASHASSLASSVYFYPNPYERPVRL</sequence>
<evidence type="ECO:0000256" key="4">
    <source>
        <dbReference type="ARBA" id="ARBA00022989"/>
    </source>
</evidence>
<dbReference type="STRING" id="53326.A0A016UZQ8"/>
<accession>A0A016UZQ8</accession>
<name>A0A016UZQ8_9BILA</name>
<comment type="similarity">
    <text evidence="2">Belongs to the DUOXA family.</text>
</comment>
<feature type="transmembrane region" description="Helical" evidence="7">
    <location>
        <begin position="30"/>
        <end position="48"/>
    </location>
</feature>
<dbReference type="Pfam" id="PF10204">
    <property type="entry name" value="DuoxA"/>
    <property type="match status" value="2"/>
</dbReference>
<dbReference type="PANTHER" id="PTHR31158:SF1">
    <property type="entry name" value="DOXA1 FACTOR-RELATED"/>
    <property type="match status" value="1"/>
</dbReference>
<dbReference type="EMBL" id="JARK01001359">
    <property type="protein sequence ID" value="EYC19948.1"/>
    <property type="molecule type" value="Genomic_DNA"/>
</dbReference>
<dbReference type="AlphaFoldDB" id="A0A016UZQ8"/>
<evidence type="ECO:0000256" key="5">
    <source>
        <dbReference type="ARBA" id="ARBA00023136"/>
    </source>
</evidence>
<dbReference type="PANTHER" id="PTHR31158">
    <property type="entry name" value="DUAL OXIDASE 2"/>
    <property type="match status" value="1"/>
</dbReference>
<dbReference type="InterPro" id="IPR018469">
    <property type="entry name" value="Dual_oxidase_maturation_fac"/>
</dbReference>
<keyword evidence="3 7" id="KW-0812">Transmembrane</keyword>
<evidence type="ECO:0000256" key="7">
    <source>
        <dbReference type="SAM" id="Phobius"/>
    </source>
</evidence>
<feature type="transmembrane region" description="Helical" evidence="7">
    <location>
        <begin position="246"/>
        <end position="269"/>
    </location>
</feature>
<feature type="transmembrane region" description="Helical" evidence="7">
    <location>
        <begin position="60"/>
        <end position="78"/>
    </location>
</feature>
<keyword evidence="9" id="KW-1185">Reference proteome</keyword>
<dbReference type="OrthoDB" id="10042652at2759"/>
<protein>
    <submittedName>
        <fullName evidence="8">Uncharacterized protein</fullName>
    </submittedName>
</protein>
<evidence type="ECO:0000256" key="6">
    <source>
        <dbReference type="ARBA" id="ARBA00023180"/>
    </source>
</evidence>
<evidence type="ECO:0000313" key="8">
    <source>
        <dbReference type="EMBL" id="EYC19948.1"/>
    </source>
</evidence>
<keyword evidence="5 7" id="KW-0472">Membrane</keyword>
<feature type="transmembrane region" description="Helical" evidence="7">
    <location>
        <begin position="315"/>
        <end position="340"/>
    </location>
</feature>
<gene>
    <name evidence="8" type="primary">Acey_s0023.g792</name>
    <name evidence="8" type="ORF">Y032_0023g792</name>
</gene>
<comment type="caution">
    <text evidence="8">The sequence shown here is derived from an EMBL/GenBank/DDBJ whole genome shotgun (WGS) entry which is preliminary data.</text>
</comment>
<dbReference type="GO" id="GO:0005789">
    <property type="term" value="C:endoplasmic reticulum membrane"/>
    <property type="evidence" value="ECO:0007669"/>
    <property type="project" value="InterPro"/>
</dbReference>
<keyword evidence="6" id="KW-0325">Glycoprotein</keyword>
<dbReference type="GO" id="GO:0015031">
    <property type="term" value="P:protein transport"/>
    <property type="evidence" value="ECO:0007669"/>
    <property type="project" value="InterPro"/>
</dbReference>
<keyword evidence="4 7" id="KW-1133">Transmembrane helix</keyword>